<dbReference type="PANTHER" id="PTHR11403:SF6">
    <property type="entry name" value="NITRIC OXIDE REDUCTASE SUBUNIT E"/>
    <property type="match status" value="1"/>
</dbReference>
<feature type="domain" description="Heme-copper oxidase subunit III family profile" evidence="8">
    <location>
        <begin position="15"/>
        <end position="190"/>
    </location>
</feature>
<comment type="subcellular location">
    <subcellularLocation>
        <location evidence="6">Cell membrane</location>
        <topology evidence="6">Multi-pass membrane protein</topology>
    </subcellularLocation>
    <subcellularLocation>
        <location evidence="1">Membrane</location>
        <topology evidence="1">Multi-pass membrane protein</topology>
    </subcellularLocation>
</comment>
<keyword evidence="10" id="KW-1185">Reference proteome</keyword>
<dbReference type="Proteomes" id="UP001164472">
    <property type="component" value="Chromosome"/>
</dbReference>
<keyword evidence="3 6" id="KW-0812">Transmembrane</keyword>
<dbReference type="GO" id="GO:0004129">
    <property type="term" value="F:cytochrome-c oxidase activity"/>
    <property type="evidence" value="ECO:0007669"/>
    <property type="project" value="InterPro"/>
</dbReference>
<feature type="transmembrane region" description="Helical" evidence="7">
    <location>
        <begin position="90"/>
        <end position="107"/>
    </location>
</feature>
<evidence type="ECO:0000256" key="4">
    <source>
        <dbReference type="ARBA" id="ARBA00022989"/>
    </source>
</evidence>
<dbReference type="InterPro" id="IPR035973">
    <property type="entry name" value="Cyt_c_oxidase_su3-like_sf"/>
</dbReference>
<evidence type="ECO:0000256" key="1">
    <source>
        <dbReference type="ARBA" id="ARBA00004141"/>
    </source>
</evidence>
<proteinExistence type="inferred from homology"/>
<dbReference type="PANTHER" id="PTHR11403">
    <property type="entry name" value="CYTOCHROME C OXIDASE SUBUNIT III"/>
    <property type="match status" value="1"/>
</dbReference>
<dbReference type="KEGG" id="asem:NNL22_03965"/>
<dbReference type="Gene3D" id="1.20.120.80">
    <property type="entry name" value="Cytochrome c oxidase, subunit III, four-helix bundle"/>
    <property type="match status" value="1"/>
</dbReference>
<dbReference type="SUPFAM" id="SSF81452">
    <property type="entry name" value="Cytochrome c oxidase subunit III-like"/>
    <property type="match status" value="1"/>
</dbReference>
<dbReference type="InterPro" id="IPR000298">
    <property type="entry name" value="Cyt_c_oxidase-like_su3"/>
</dbReference>
<evidence type="ECO:0000256" key="7">
    <source>
        <dbReference type="SAM" id="Phobius"/>
    </source>
</evidence>
<name>A0A9E8HKD6_9ALTE</name>
<evidence type="ECO:0000259" key="8">
    <source>
        <dbReference type="PROSITE" id="PS50253"/>
    </source>
</evidence>
<reference evidence="9" key="1">
    <citation type="submission" date="2022-07" db="EMBL/GenBank/DDBJ databases">
        <title>Alkalimarinus sp. nov., isolated from gut of a Alitta virens.</title>
        <authorList>
            <person name="Yang A.I."/>
            <person name="Shin N.-R."/>
        </authorList>
    </citation>
    <scope>NUCLEOTIDE SEQUENCE</scope>
    <source>
        <strain evidence="9">FA028</strain>
    </source>
</reference>
<evidence type="ECO:0000313" key="9">
    <source>
        <dbReference type="EMBL" id="UZW75752.1"/>
    </source>
</evidence>
<evidence type="ECO:0000256" key="6">
    <source>
        <dbReference type="RuleBase" id="RU003376"/>
    </source>
</evidence>
<dbReference type="InterPro" id="IPR024791">
    <property type="entry name" value="Cyt_c/ubiquinol_Oxase_su3"/>
</dbReference>
<accession>A0A9E8HKD6</accession>
<keyword evidence="4 7" id="KW-1133">Transmembrane helix</keyword>
<sequence>MNDSTAMQKRLPGDLAIWIFILAELTVFAALFVSFSVSKSMNIEMFAEGQATLHPMMGLINTLSLITSSYFVAKAVFFAAQGQLAKSSQWIWMGIAIASIYIVTKFMEYQSLMALGYNMRTNIFYTLYFFITFFHFMHVLMGIVILVYVAQKAKKGGYEDDITGIETGASYWHMVDMVWVILFPLIYVIQ</sequence>
<feature type="transmembrane region" description="Helical" evidence="7">
    <location>
        <begin position="170"/>
        <end position="189"/>
    </location>
</feature>
<evidence type="ECO:0000256" key="5">
    <source>
        <dbReference type="ARBA" id="ARBA00023136"/>
    </source>
</evidence>
<organism evidence="9 10">
    <name type="scientific">Alkalimarinus sediminis</name>
    <dbReference type="NCBI Taxonomy" id="1632866"/>
    <lineage>
        <taxon>Bacteria</taxon>
        <taxon>Pseudomonadati</taxon>
        <taxon>Pseudomonadota</taxon>
        <taxon>Gammaproteobacteria</taxon>
        <taxon>Alteromonadales</taxon>
        <taxon>Alteromonadaceae</taxon>
        <taxon>Alkalimarinus</taxon>
    </lineage>
</organism>
<comment type="similarity">
    <text evidence="2 6">Belongs to the cytochrome c oxidase subunit 3 family.</text>
</comment>
<feature type="transmembrane region" description="Helical" evidence="7">
    <location>
        <begin position="58"/>
        <end position="78"/>
    </location>
</feature>
<dbReference type="GO" id="GO:0019646">
    <property type="term" value="P:aerobic electron transport chain"/>
    <property type="evidence" value="ECO:0007669"/>
    <property type="project" value="InterPro"/>
</dbReference>
<gene>
    <name evidence="9" type="ORF">NNL22_03965</name>
</gene>
<dbReference type="EMBL" id="CP101527">
    <property type="protein sequence ID" value="UZW75752.1"/>
    <property type="molecule type" value="Genomic_DNA"/>
</dbReference>
<evidence type="ECO:0000313" key="10">
    <source>
        <dbReference type="Proteomes" id="UP001164472"/>
    </source>
</evidence>
<dbReference type="PROSITE" id="PS50253">
    <property type="entry name" value="COX3"/>
    <property type="match status" value="1"/>
</dbReference>
<dbReference type="Pfam" id="PF00510">
    <property type="entry name" value="COX3"/>
    <property type="match status" value="1"/>
</dbReference>
<dbReference type="InterPro" id="IPR013833">
    <property type="entry name" value="Cyt_c_oxidase_su3_a-hlx"/>
</dbReference>
<dbReference type="CDD" id="cd02862">
    <property type="entry name" value="NorE_like"/>
    <property type="match status" value="1"/>
</dbReference>
<dbReference type="AlphaFoldDB" id="A0A9E8HKD6"/>
<keyword evidence="5 7" id="KW-0472">Membrane</keyword>
<evidence type="ECO:0000256" key="3">
    <source>
        <dbReference type="ARBA" id="ARBA00022692"/>
    </source>
</evidence>
<evidence type="ECO:0000256" key="2">
    <source>
        <dbReference type="ARBA" id="ARBA00010581"/>
    </source>
</evidence>
<feature type="transmembrane region" description="Helical" evidence="7">
    <location>
        <begin position="15"/>
        <end position="37"/>
    </location>
</feature>
<feature type="transmembrane region" description="Helical" evidence="7">
    <location>
        <begin position="127"/>
        <end position="150"/>
    </location>
</feature>
<protein>
    <submittedName>
        <fullName evidence="9">Cytochrome c oxidase subunit 3 family protein</fullName>
    </submittedName>
</protein>
<dbReference type="RefSeq" id="WP_251810425.1">
    <property type="nucleotide sequence ID" value="NZ_CP101527.1"/>
</dbReference>
<dbReference type="GO" id="GO:0005886">
    <property type="term" value="C:plasma membrane"/>
    <property type="evidence" value="ECO:0007669"/>
    <property type="project" value="UniProtKB-SubCell"/>
</dbReference>